<keyword evidence="2" id="KW-1185">Reference proteome</keyword>
<gene>
    <name evidence="1" type="ORF">SAMN06295912_1045</name>
</gene>
<dbReference type="Gene3D" id="1.10.238.160">
    <property type="match status" value="1"/>
</dbReference>
<dbReference type="AlphaFoldDB" id="A0A239DAU4"/>
<accession>A0A239DAU4</accession>
<organism evidence="1 2">
    <name type="scientific">Edaphosphingomonas laterariae</name>
    <dbReference type="NCBI Taxonomy" id="861865"/>
    <lineage>
        <taxon>Bacteria</taxon>
        <taxon>Pseudomonadati</taxon>
        <taxon>Pseudomonadota</taxon>
        <taxon>Alphaproteobacteria</taxon>
        <taxon>Sphingomonadales</taxon>
        <taxon>Rhizorhabdaceae</taxon>
        <taxon>Edaphosphingomonas</taxon>
    </lineage>
</organism>
<proteinExistence type="predicted"/>
<sequence length="80" mass="9230">MMAKTALPNWPRMMKRDTAAQYCDMSIAEFERAIASGVIPMPVRFGDRDRWSREQIDAWIARAEGDAPKDWRANAPIYAR</sequence>
<protein>
    <recommendedName>
        <fullName evidence="3">Transcriptional regulator, AlpA family</fullName>
    </recommendedName>
</protein>
<reference evidence="2" key="1">
    <citation type="submission" date="2017-06" db="EMBL/GenBank/DDBJ databases">
        <authorList>
            <person name="Varghese N."/>
            <person name="Submissions S."/>
        </authorList>
    </citation>
    <scope>NUCLEOTIDE SEQUENCE [LARGE SCALE GENOMIC DNA]</scope>
    <source>
        <strain evidence="2">LNB2</strain>
    </source>
</reference>
<evidence type="ECO:0008006" key="3">
    <source>
        <dbReference type="Google" id="ProtNLM"/>
    </source>
</evidence>
<evidence type="ECO:0000313" key="1">
    <source>
        <dbReference type="EMBL" id="SNS29222.1"/>
    </source>
</evidence>
<dbReference type="Proteomes" id="UP000198281">
    <property type="component" value="Unassembled WGS sequence"/>
</dbReference>
<name>A0A239DAU4_9SPHN</name>
<dbReference type="EMBL" id="FZOS01000004">
    <property type="protein sequence ID" value="SNS29222.1"/>
    <property type="molecule type" value="Genomic_DNA"/>
</dbReference>
<evidence type="ECO:0000313" key="2">
    <source>
        <dbReference type="Proteomes" id="UP000198281"/>
    </source>
</evidence>